<reference evidence="1 2" key="1">
    <citation type="journal article" date="2016" name="Mol. Biol. Evol.">
        <title>Comparative Genomics of Early-Diverging Mushroom-Forming Fungi Provides Insights into the Origins of Lignocellulose Decay Capabilities.</title>
        <authorList>
            <person name="Nagy L.G."/>
            <person name="Riley R."/>
            <person name="Tritt A."/>
            <person name="Adam C."/>
            <person name="Daum C."/>
            <person name="Floudas D."/>
            <person name="Sun H."/>
            <person name="Yadav J.S."/>
            <person name="Pangilinan J."/>
            <person name="Larsson K.H."/>
            <person name="Matsuura K."/>
            <person name="Barry K."/>
            <person name="Labutti K."/>
            <person name="Kuo R."/>
            <person name="Ohm R.A."/>
            <person name="Bhattacharya S.S."/>
            <person name="Shirouzu T."/>
            <person name="Yoshinaga Y."/>
            <person name="Martin F.M."/>
            <person name="Grigoriev I.V."/>
            <person name="Hibbett D.S."/>
        </authorList>
    </citation>
    <scope>NUCLEOTIDE SEQUENCE [LARGE SCALE GENOMIC DNA]</scope>
    <source>
        <strain evidence="1 2">CBS 109695</strain>
    </source>
</reference>
<gene>
    <name evidence="1" type="ORF">FIBSPDRAFT_860438</name>
</gene>
<evidence type="ECO:0000313" key="1">
    <source>
        <dbReference type="EMBL" id="KZP21517.1"/>
    </source>
</evidence>
<dbReference type="AlphaFoldDB" id="A0A166K4F6"/>
<accession>A0A166K4F6</accession>
<keyword evidence="2" id="KW-1185">Reference proteome</keyword>
<organism evidence="1 2">
    <name type="scientific">Athelia psychrophila</name>
    <dbReference type="NCBI Taxonomy" id="1759441"/>
    <lineage>
        <taxon>Eukaryota</taxon>
        <taxon>Fungi</taxon>
        <taxon>Dikarya</taxon>
        <taxon>Basidiomycota</taxon>
        <taxon>Agaricomycotina</taxon>
        <taxon>Agaricomycetes</taxon>
        <taxon>Agaricomycetidae</taxon>
        <taxon>Atheliales</taxon>
        <taxon>Atheliaceae</taxon>
        <taxon>Athelia</taxon>
    </lineage>
</organism>
<proteinExistence type="predicted"/>
<sequence>MRKHGIATDPRGRHICLTDLQDDSRFELNSSLVLGAFSCRAPVIHIIETHCQTRRSIATTSTEYYRQSLAAYKGWLQVYPL</sequence>
<name>A0A166K4F6_9AGAM</name>
<protein>
    <submittedName>
        <fullName evidence="1">Uncharacterized protein</fullName>
    </submittedName>
</protein>
<evidence type="ECO:0000313" key="2">
    <source>
        <dbReference type="Proteomes" id="UP000076532"/>
    </source>
</evidence>
<dbReference type="EMBL" id="KV417546">
    <property type="protein sequence ID" value="KZP21517.1"/>
    <property type="molecule type" value="Genomic_DNA"/>
</dbReference>
<dbReference type="Proteomes" id="UP000076532">
    <property type="component" value="Unassembled WGS sequence"/>
</dbReference>